<dbReference type="CDD" id="cd06185">
    <property type="entry name" value="PDR_like"/>
    <property type="match status" value="1"/>
</dbReference>
<dbReference type="Pfam" id="PF00111">
    <property type="entry name" value="Fer2"/>
    <property type="match status" value="1"/>
</dbReference>
<dbReference type="InterPro" id="IPR006058">
    <property type="entry name" value="2Fe2S_fd_BS"/>
</dbReference>
<dbReference type="Gene3D" id="3.10.20.30">
    <property type="match status" value="1"/>
</dbReference>
<dbReference type="OrthoDB" id="502624at2"/>
<dbReference type="Proteomes" id="UP000019491">
    <property type="component" value="Unassembled WGS sequence"/>
</dbReference>
<evidence type="ECO:0000256" key="3">
    <source>
        <dbReference type="ARBA" id="ARBA00022714"/>
    </source>
</evidence>
<dbReference type="GO" id="GO:0016491">
    <property type="term" value="F:oxidoreductase activity"/>
    <property type="evidence" value="ECO:0007669"/>
    <property type="project" value="UniProtKB-KW"/>
</dbReference>
<evidence type="ECO:0000313" key="11">
    <source>
        <dbReference type="Proteomes" id="UP000019491"/>
    </source>
</evidence>
<feature type="domain" description="FAD-binding FR-type" evidence="9">
    <location>
        <begin position="6"/>
        <end position="107"/>
    </location>
</feature>
<sequence>MPDIENGVLELEVVGLRRESDCVLSIELADSERRRLPPWNPGAHIDLGLPEQVRQYSLIGDPTHHDRYRLAVLREPLSAGGSHYVHDELRPGELVEVGGPRNHFPLVHADRYILLAGGIGVTPLLSMAAALEKEGKGWQLHYGGRSRRSMAFLSDLARYGDKVQIRPFDEDGDLDLDTILGEPADDVAIYCCGPSGLLEAVERKCAGWPRGALHIERFSARVLDDDEELRPFDLILDRSSVRIPVPLNTSALDALEAAGVDVPNACRSGVCGSCEIRVLAGEPQHRDSLTTPDSTDVFMPCVSRAHSNELRVDL</sequence>
<dbReference type="PRINTS" id="PR00409">
    <property type="entry name" value="PHDIOXRDTASE"/>
</dbReference>
<keyword evidence="4" id="KW-0479">Metal-binding</keyword>
<keyword evidence="3" id="KW-0001">2Fe-2S</keyword>
<dbReference type="InterPro" id="IPR036010">
    <property type="entry name" value="2Fe-2S_ferredoxin-like_sf"/>
</dbReference>
<feature type="domain" description="2Fe-2S ferredoxin-type" evidence="8">
    <location>
        <begin position="230"/>
        <end position="314"/>
    </location>
</feature>
<evidence type="ECO:0000256" key="7">
    <source>
        <dbReference type="ARBA" id="ARBA00023014"/>
    </source>
</evidence>
<evidence type="ECO:0000256" key="2">
    <source>
        <dbReference type="ARBA" id="ARBA00022630"/>
    </source>
</evidence>
<keyword evidence="11" id="KW-1185">Reference proteome</keyword>
<dbReference type="AlphaFoldDB" id="X0QBI5"/>
<organism evidence="10 11">
    <name type="scientific">Rhodococcus wratislaviensis NBRC 100605</name>
    <dbReference type="NCBI Taxonomy" id="1219028"/>
    <lineage>
        <taxon>Bacteria</taxon>
        <taxon>Bacillati</taxon>
        <taxon>Actinomycetota</taxon>
        <taxon>Actinomycetes</taxon>
        <taxon>Mycobacteriales</taxon>
        <taxon>Nocardiaceae</taxon>
        <taxon>Rhodococcus</taxon>
    </lineage>
</organism>
<dbReference type="SUPFAM" id="SSF63380">
    <property type="entry name" value="Riboflavin synthase domain-like"/>
    <property type="match status" value="1"/>
</dbReference>
<keyword evidence="6" id="KW-0408">Iron</keyword>
<dbReference type="CDD" id="cd00207">
    <property type="entry name" value="fer2"/>
    <property type="match status" value="1"/>
</dbReference>
<evidence type="ECO:0000256" key="5">
    <source>
        <dbReference type="ARBA" id="ARBA00023002"/>
    </source>
</evidence>
<dbReference type="GO" id="GO:0051537">
    <property type="term" value="F:2 iron, 2 sulfur cluster binding"/>
    <property type="evidence" value="ECO:0007669"/>
    <property type="project" value="UniProtKB-KW"/>
</dbReference>
<dbReference type="Gene3D" id="3.40.50.80">
    <property type="entry name" value="Nucleotide-binding domain of ferredoxin-NADP reductase (FNR) module"/>
    <property type="match status" value="1"/>
</dbReference>
<evidence type="ECO:0000256" key="6">
    <source>
        <dbReference type="ARBA" id="ARBA00023004"/>
    </source>
</evidence>
<accession>X0QBI5</accession>
<evidence type="ECO:0000256" key="4">
    <source>
        <dbReference type="ARBA" id="ARBA00022723"/>
    </source>
</evidence>
<dbReference type="InterPro" id="IPR039261">
    <property type="entry name" value="FNR_nucleotide-bd"/>
</dbReference>
<dbReference type="InterPro" id="IPR001041">
    <property type="entry name" value="2Fe-2S_ferredoxin-type"/>
</dbReference>
<keyword evidence="2" id="KW-0285">Flavoprotein</keyword>
<dbReference type="SUPFAM" id="SSF54292">
    <property type="entry name" value="2Fe-2S ferredoxin-like"/>
    <property type="match status" value="1"/>
</dbReference>
<name>X0QBI5_RHOWR</name>
<dbReference type="PROSITE" id="PS51384">
    <property type="entry name" value="FAD_FR"/>
    <property type="match status" value="1"/>
</dbReference>
<dbReference type="InterPro" id="IPR017938">
    <property type="entry name" value="Riboflavin_synthase-like_b-brl"/>
</dbReference>
<keyword evidence="5" id="KW-0560">Oxidoreductase</keyword>
<dbReference type="SUPFAM" id="SSF52343">
    <property type="entry name" value="Ferredoxin reductase-like, C-terminal NADP-linked domain"/>
    <property type="match status" value="1"/>
</dbReference>
<keyword evidence="7" id="KW-0411">Iron-sulfur</keyword>
<dbReference type="GO" id="GO:0046872">
    <property type="term" value="F:metal ion binding"/>
    <property type="evidence" value="ECO:0007669"/>
    <property type="project" value="UniProtKB-KW"/>
</dbReference>
<dbReference type="Gene3D" id="2.40.30.10">
    <property type="entry name" value="Translation factors"/>
    <property type="match status" value="1"/>
</dbReference>
<comment type="caution">
    <text evidence="10">The sequence shown here is derived from an EMBL/GenBank/DDBJ whole genome shotgun (WGS) entry which is preliminary data.</text>
</comment>
<dbReference type="PROSITE" id="PS51085">
    <property type="entry name" value="2FE2S_FER_2"/>
    <property type="match status" value="1"/>
</dbReference>
<evidence type="ECO:0000256" key="1">
    <source>
        <dbReference type="ARBA" id="ARBA00001974"/>
    </source>
</evidence>
<comment type="cofactor">
    <cofactor evidence="1">
        <name>FAD</name>
        <dbReference type="ChEBI" id="CHEBI:57692"/>
    </cofactor>
</comment>
<dbReference type="InterPro" id="IPR012675">
    <property type="entry name" value="Beta-grasp_dom_sf"/>
</dbReference>
<dbReference type="RefSeq" id="WP_037238375.1">
    <property type="nucleotide sequence ID" value="NZ_BAWF01000052.1"/>
</dbReference>
<dbReference type="InterPro" id="IPR050415">
    <property type="entry name" value="MRET"/>
</dbReference>
<evidence type="ECO:0000313" key="10">
    <source>
        <dbReference type="EMBL" id="GAF48301.1"/>
    </source>
</evidence>
<gene>
    <name evidence="10" type="ORF">RW1_052_00080</name>
</gene>
<proteinExistence type="predicted"/>
<evidence type="ECO:0000259" key="8">
    <source>
        <dbReference type="PROSITE" id="PS51085"/>
    </source>
</evidence>
<dbReference type="PANTHER" id="PTHR47354:SF1">
    <property type="entry name" value="CARNITINE MONOOXYGENASE REDUCTASE SUBUNIT"/>
    <property type="match status" value="1"/>
</dbReference>
<protein>
    <submittedName>
        <fullName evidence="10">Putative oxidoreductase</fullName>
    </submittedName>
</protein>
<dbReference type="EMBL" id="BAWF01000052">
    <property type="protein sequence ID" value="GAF48301.1"/>
    <property type="molecule type" value="Genomic_DNA"/>
</dbReference>
<dbReference type="PANTHER" id="PTHR47354">
    <property type="entry name" value="NADH OXIDOREDUCTASE HCR"/>
    <property type="match status" value="1"/>
</dbReference>
<dbReference type="InterPro" id="IPR017927">
    <property type="entry name" value="FAD-bd_FR_type"/>
</dbReference>
<evidence type="ECO:0000259" key="9">
    <source>
        <dbReference type="PROSITE" id="PS51384"/>
    </source>
</evidence>
<reference evidence="10 11" key="1">
    <citation type="submission" date="2014-02" db="EMBL/GenBank/DDBJ databases">
        <title>Whole genome shotgun sequence of Rhodococcus wratislaviensis NBRC 100605.</title>
        <authorList>
            <person name="Hosoyama A."/>
            <person name="Tsuchikane K."/>
            <person name="Yoshida I."/>
            <person name="Ohji S."/>
            <person name="Ichikawa N."/>
            <person name="Yamazoe A."/>
            <person name="Fujita N."/>
        </authorList>
    </citation>
    <scope>NUCLEOTIDE SEQUENCE [LARGE SCALE GENOMIC DNA]</scope>
    <source>
        <strain evidence="10 11">NBRC 100605</strain>
    </source>
</reference>
<dbReference type="PROSITE" id="PS00197">
    <property type="entry name" value="2FE2S_FER_1"/>
    <property type="match status" value="1"/>
</dbReference>